<sequence>MTDHGMGSAQGGIRTAGRRVQESAPGLVLCCTIALAASFVSDHHGGPTLLYALLLGMAFFFLSKDARTARGVTFAGRHVLRIGVALLGARITVGEILDLGWPPIVVVLLGVTLTILAGVAISRALGLPAEFGILSGGATAICGASAAMALSAALPRDGTSGRDTLFVVIAVTTLSTVAMVVYPLLVRTIGMDETQAGIFLGATIHDVAQVVGAAFMLSDGTGQVATLTKLLRVAFLVPVVLVVSVLLFRGRGAGREARPPVPGFLVAFVLIVAANSLGLIPDAAQSVLSDVSRACLVVAIAGLGVQTSFQELAQVGWKPVAIVVAETIFLAMLVLGIMMVLG</sequence>
<dbReference type="Pfam" id="PF03601">
    <property type="entry name" value="Cons_hypoth698"/>
    <property type="match status" value="1"/>
</dbReference>
<comment type="similarity">
    <text evidence="2">Belongs to the UPF0324 family.</text>
</comment>
<reference evidence="8 9" key="1">
    <citation type="submission" date="2018-04" db="EMBL/GenBank/DDBJ databases">
        <title>Genomic Encyclopedia of Type Strains, Phase III (KMG-III): the genomes of soil and plant-associated and newly described type strains.</title>
        <authorList>
            <person name="Whitman W."/>
        </authorList>
    </citation>
    <scope>NUCLEOTIDE SEQUENCE [LARGE SCALE GENOMIC DNA]</scope>
    <source>
        <strain evidence="8 9">KA25</strain>
    </source>
</reference>
<evidence type="ECO:0000256" key="6">
    <source>
        <dbReference type="ARBA" id="ARBA00023136"/>
    </source>
</evidence>
<feature type="transmembrane region" description="Helical" evidence="7">
    <location>
        <begin position="99"/>
        <end position="121"/>
    </location>
</feature>
<gene>
    <name evidence="8" type="ORF">C8J28_11739</name>
</gene>
<keyword evidence="9" id="KW-1185">Reference proteome</keyword>
<evidence type="ECO:0000256" key="5">
    <source>
        <dbReference type="ARBA" id="ARBA00022989"/>
    </source>
</evidence>
<dbReference type="InterPro" id="IPR018383">
    <property type="entry name" value="UPF0324_pro"/>
</dbReference>
<keyword evidence="5 7" id="KW-1133">Transmembrane helix</keyword>
<name>A0A2T5JVR4_9RHOB</name>
<evidence type="ECO:0000256" key="2">
    <source>
        <dbReference type="ARBA" id="ARBA00007977"/>
    </source>
</evidence>
<dbReference type="EMBL" id="QAOT01000017">
    <property type="protein sequence ID" value="PTR14270.1"/>
    <property type="molecule type" value="Genomic_DNA"/>
</dbReference>
<comment type="subcellular location">
    <subcellularLocation>
        <location evidence="1">Cell membrane</location>
        <topology evidence="1">Multi-pass membrane protein</topology>
    </subcellularLocation>
</comment>
<feature type="transmembrane region" description="Helical" evidence="7">
    <location>
        <begin position="133"/>
        <end position="153"/>
    </location>
</feature>
<comment type="caution">
    <text evidence="8">The sequence shown here is derived from an EMBL/GenBank/DDBJ whole genome shotgun (WGS) entry which is preliminary data.</text>
</comment>
<feature type="transmembrane region" description="Helical" evidence="7">
    <location>
        <begin position="165"/>
        <end position="185"/>
    </location>
</feature>
<feature type="transmembrane region" description="Helical" evidence="7">
    <location>
        <begin position="46"/>
        <end position="62"/>
    </location>
</feature>
<protein>
    <submittedName>
        <fullName evidence="8">Putative integral membrane protein (TIGR00698 family)</fullName>
    </submittedName>
</protein>
<feature type="transmembrane region" description="Helical" evidence="7">
    <location>
        <begin position="23"/>
        <end position="40"/>
    </location>
</feature>
<proteinExistence type="inferred from homology"/>
<dbReference type="RefSeq" id="WP_244908340.1">
    <property type="nucleotide sequence ID" value="NZ_QAOT01000017.1"/>
</dbReference>
<dbReference type="GO" id="GO:0005886">
    <property type="term" value="C:plasma membrane"/>
    <property type="evidence" value="ECO:0007669"/>
    <property type="project" value="UniProtKB-SubCell"/>
</dbReference>
<keyword evidence="3" id="KW-1003">Cell membrane</keyword>
<keyword evidence="6 7" id="KW-0472">Membrane</keyword>
<organism evidence="8 9">
    <name type="scientific">Cereibacter azotoformans</name>
    <dbReference type="NCBI Taxonomy" id="43057"/>
    <lineage>
        <taxon>Bacteria</taxon>
        <taxon>Pseudomonadati</taxon>
        <taxon>Pseudomonadota</taxon>
        <taxon>Alphaproteobacteria</taxon>
        <taxon>Rhodobacterales</taxon>
        <taxon>Paracoccaceae</taxon>
        <taxon>Cereibacter</taxon>
    </lineage>
</organism>
<feature type="transmembrane region" description="Helical" evidence="7">
    <location>
        <begin position="74"/>
        <end position="93"/>
    </location>
</feature>
<evidence type="ECO:0000313" key="9">
    <source>
        <dbReference type="Proteomes" id="UP000244060"/>
    </source>
</evidence>
<feature type="transmembrane region" description="Helical" evidence="7">
    <location>
        <begin position="197"/>
        <end position="218"/>
    </location>
</feature>
<dbReference type="Proteomes" id="UP000244060">
    <property type="component" value="Unassembled WGS sequence"/>
</dbReference>
<feature type="transmembrane region" description="Helical" evidence="7">
    <location>
        <begin position="230"/>
        <end position="248"/>
    </location>
</feature>
<dbReference type="AlphaFoldDB" id="A0A2T5JVR4"/>
<accession>A0A2T5JVR4</accession>
<evidence type="ECO:0000256" key="7">
    <source>
        <dbReference type="SAM" id="Phobius"/>
    </source>
</evidence>
<dbReference type="PANTHER" id="PTHR30106:SF2">
    <property type="entry name" value="UPF0324 INNER MEMBRANE PROTEIN YEIH"/>
    <property type="match status" value="1"/>
</dbReference>
<feature type="transmembrane region" description="Helical" evidence="7">
    <location>
        <begin position="260"/>
        <end position="279"/>
    </location>
</feature>
<evidence type="ECO:0000256" key="1">
    <source>
        <dbReference type="ARBA" id="ARBA00004651"/>
    </source>
</evidence>
<evidence type="ECO:0000256" key="3">
    <source>
        <dbReference type="ARBA" id="ARBA00022475"/>
    </source>
</evidence>
<feature type="transmembrane region" description="Helical" evidence="7">
    <location>
        <begin position="321"/>
        <end position="341"/>
    </location>
</feature>
<keyword evidence="4 7" id="KW-0812">Transmembrane</keyword>
<evidence type="ECO:0000256" key="4">
    <source>
        <dbReference type="ARBA" id="ARBA00022692"/>
    </source>
</evidence>
<dbReference type="PANTHER" id="PTHR30106">
    <property type="entry name" value="INNER MEMBRANE PROTEIN YEIH-RELATED"/>
    <property type="match status" value="1"/>
</dbReference>
<evidence type="ECO:0000313" key="8">
    <source>
        <dbReference type="EMBL" id="PTR14270.1"/>
    </source>
</evidence>